<dbReference type="EMBL" id="QPGB01000004">
    <property type="protein sequence ID" value="RCS57064.1"/>
    <property type="molecule type" value="Genomic_DNA"/>
</dbReference>
<sequence length="583" mass="63333">MNYSKISACSMLATTLLLAACGGGDKVATADTNTNATATPALDDTRVAGFDEKVASVKRNIYTLTEQKGVYGKKLAEDGWLFIPSSLGSIPNTAETIAYINTEAPGIEPKQLSAFFKEFKGTLVLDSDKIFSAAQQTSPIENTKSAFEATVNQAATDKSSMAAVNKFYDALSEGRGLGLIATAMVRKSAEKAVAGVLIDDAGNYNGASWEEFKTVADLAIAAAANIHKATEIANNPSAAPATDFSQFDARAEIVSLKDGWFAVGYLYVNAYQDKTGQRYVAARVYAGEGDDFCMVGLRKCGIYPKDALNVVTIKKISDTRIHAIMYGMGYQATLNYNSVDSGNPIIGYGPSAESWNTSDSYQKDYVEQTWSQGYSIGGSLNLQTFVPSLSGSLNRSQSFTKRIDRWDGYADHGVYQTRQQAGSIPAAYGAVAKSGINLRSEYTLEEHGFMGPRANSTAAIDVNEKNLANDIMFYRGQCNRNTYAMGVDKPRLTFAGYRPGVAAEFKSKENLFWDKIVTGGLKWFRSNASYNYSDAWPCTVGSSSSRYAGWLKSYKPYYAGQENGVSKEYWVGVNITIGENFFQ</sequence>
<accession>A0A368L174</accession>
<feature type="chain" id="PRO_5016786788" evidence="1">
    <location>
        <begin position="20"/>
        <end position="583"/>
    </location>
</feature>
<comment type="caution">
    <text evidence="2">The sequence shown here is derived from an EMBL/GenBank/DDBJ whole genome shotgun (WGS) entry which is preliminary data.</text>
</comment>
<organism evidence="2 3">
    <name type="scientific">Parvibium lacunae</name>
    <dbReference type="NCBI Taxonomy" id="1888893"/>
    <lineage>
        <taxon>Bacteria</taxon>
        <taxon>Pseudomonadati</taxon>
        <taxon>Pseudomonadota</taxon>
        <taxon>Betaproteobacteria</taxon>
        <taxon>Burkholderiales</taxon>
        <taxon>Alcaligenaceae</taxon>
        <taxon>Parvibium</taxon>
    </lineage>
</organism>
<gene>
    <name evidence="2" type="ORF">DU000_09665</name>
</gene>
<evidence type="ECO:0000313" key="3">
    <source>
        <dbReference type="Proteomes" id="UP000252357"/>
    </source>
</evidence>
<evidence type="ECO:0000313" key="2">
    <source>
        <dbReference type="EMBL" id="RCS57064.1"/>
    </source>
</evidence>
<reference evidence="2 3" key="1">
    <citation type="journal article" date="2018" name="Int. J. Syst. Evol. Microbiol.">
        <title>Parvibium lacunae gen. nov., sp. nov., a new member of the family Alcaligenaceae isolated from a freshwater pond.</title>
        <authorList>
            <person name="Chen W.M."/>
            <person name="Xie P.B."/>
            <person name="Hsu M.Y."/>
            <person name="Sheu S.Y."/>
        </authorList>
    </citation>
    <scope>NUCLEOTIDE SEQUENCE [LARGE SCALE GENOMIC DNA]</scope>
    <source>
        <strain evidence="2 3">KMB9</strain>
    </source>
</reference>
<proteinExistence type="predicted"/>
<keyword evidence="1" id="KW-0732">Signal</keyword>
<keyword evidence="3" id="KW-1185">Reference proteome</keyword>
<evidence type="ECO:0000256" key="1">
    <source>
        <dbReference type="SAM" id="SignalP"/>
    </source>
</evidence>
<dbReference type="PROSITE" id="PS51257">
    <property type="entry name" value="PROKAR_LIPOPROTEIN"/>
    <property type="match status" value="1"/>
</dbReference>
<dbReference type="RefSeq" id="WP_114403206.1">
    <property type="nucleotide sequence ID" value="NZ_QPGB01000004.1"/>
</dbReference>
<feature type="signal peptide" evidence="1">
    <location>
        <begin position="1"/>
        <end position="19"/>
    </location>
</feature>
<dbReference type="AlphaFoldDB" id="A0A368L174"/>
<protein>
    <submittedName>
        <fullName evidence="2">Uncharacterized protein</fullName>
    </submittedName>
</protein>
<dbReference type="Proteomes" id="UP000252357">
    <property type="component" value="Unassembled WGS sequence"/>
</dbReference>
<name>A0A368L174_9BURK</name>